<dbReference type="PANTHER" id="PTHR14359">
    <property type="entry name" value="HOMO-OLIGOMERIC FLAVIN CONTAINING CYS DECARBOXYLASE FAMILY"/>
    <property type="match status" value="1"/>
</dbReference>
<evidence type="ECO:0000256" key="2">
    <source>
        <dbReference type="ARBA" id="ARBA00023239"/>
    </source>
</evidence>
<dbReference type="Gene3D" id="3.40.50.1950">
    <property type="entry name" value="Flavin prenyltransferase-like"/>
    <property type="match status" value="1"/>
</dbReference>
<feature type="binding site" evidence="3">
    <location>
        <position position="342"/>
    </location>
    <ligand>
        <name>CTP</name>
        <dbReference type="ChEBI" id="CHEBI:37563"/>
    </ligand>
</feature>
<comment type="caution">
    <text evidence="7">The sequence shown here is derived from an EMBL/GenBank/DDBJ whole genome shotgun (WGS) entry which is preliminary data.</text>
</comment>
<keyword evidence="3" id="KW-0479">Metal-binding</keyword>
<name>A0A095SJ25_9GAMM</name>
<dbReference type="Gene3D" id="3.40.50.10300">
    <property type="entry name" value="CoaB-like"/>
    <property type="match status" value="1"/>
</dbReference>
<keyword evidence="3 4" id="KW-0288">FMN</keyword>
<dbReference type="GO" id="GO:0015937">
    <property type="term" value="P:coenzyme A biosynthetic process"/>
    <property type="evidence" value="ECO:0007669"/>
    <property type="project" value="UniProtKB-UniRule"/>
</dbReference>
<comment type="catalytic activity">
    <reaction evidence="3 4">
        <text>(R)-4'-phosphopantothenate + L-cysteine + CTP = N-[(R)-4-phosphopantothenoyl]-L-cysteine + CMP + diphosphate + H(+)</text>
        <dbReference type="Rhea" id="RHEA:19397"/>
        <dbReference type="ChEBI" id="CHEBI:10986"/>
        <dbReference type="ChEBI" id="CHEBI:15378"/>
        <dbReference type="ChEBI" id="CHEBI:33019"/>
        <dbReference type="ChEBI" id="CHEBI:35235"/>
        <dbReference type="ChEBI" id="CHEBI:37563"/>
        <dbReference type="ChEBI" id="CHEBI:59458"/>
        <dbReference type="ChEBI" id="CHEBI:60377"/>
        <dbReference type="EC" id="6.3.2.5"/>
    </reaction>
</comment>
<dbReference type="InterPro" id="IPR036551">
    <property type="entry name" value="Flavin_trans-like"/>
</dbReference>
<dbReference type="SUPFAM" id="SSF102645">
    <property type="entry name" value="CoaB-like"/>
    <property type="match status" value="1"/>
</dbReference>
<keyword evidence="3 4" id="KW-0436">Ligase</keyword>
<organism evidence="7 8">
    <name type="scientific">Alcanivorax nanhaiticus</name>
    <dbReference type="NCBI Taxonomy" id="1177154"/>
    <lineage>
        <taxon>Bacteria</taxon>
        <taxon>Pseudomonadati</taxon>
        <taxon>Pseudomonadota</taxon>
        <taxon>Gammaproteobacteria</taxon>
        <taxon>Oceanospirillales</taxon>
        <taxon>Alcanivoracaceae</taxon>
        <taxon>Alcanivorax</taxon>
    </lineage>
</organism>
<comment type="pathway">
    <text evidence="3 4">Cofactor biosynthesis; coenzyme A biosynthesis; CoA from (R)-pantothenate: step 3/5.</text>
</comment>
<keyword evidence="2 3" id="KW-0456">Lyase</keyword>
<dbReference type="GO" id="GO:0071513">
    <property type="term" value="C:phosphopantothenoylcysteine decarboxylase complex"/>
    <property type="evidence" value="ECO:0007669"/>
    <property type="project" value="TreeGrafter"/>
</dbReference>
<feature type="active site" description="Proton donor" evidence="3">
    <location>
        <position position="159"/>
    </location>
</feature>
<dbReference type="Pfam" id="PF02441">
    <property type="entry name" value="Flavoprotein"/>
    <property type="match status" value="1"/>
</dbReference>
<dbReference type="InterPro" id="IPR035929">
    <property type="entry name" value="CoaB-like_sf"/>
</dbReference>
<comment type="caution">
    <text evidence="3">Lacks conserved residue(s) required for the propagation of feature annotation.</text>
</comment>
<dbReference type="EMBL" id="ARXV01000007">
    <property type="protein sequence ID" value="KGD64636.1"/>
    <property type="molecule type" value="Genomic_DNA"/>
</dbReference>
<dbReference type="GO" id="GO:0004632">
    <property type="term" value="F:phosphopantothenate--cysteine ligase activity"/>
    <property type="evidence" value="ECO:0007669"/>
    <property type="project" value="UniProtKB-UniRule"/>
</dbReference>
<proteinExistence type="inferred from homology"/>
<dbReference type="OrthoDB" id="9802554at2"/>
<feature type="binding site" evidence="3">
    <location>
        <begin position="306"/>
        <end position="309"/>
    </location>
    <ligand>
        <name>CTP</name>
        <dbReference type="ChEBI" id="CHEBI:37563"/>
    </ligand>
</feature>
<dbReference type="RefSeq" id="WP_035232727.1">
    <property type="nucleotide sequence ID" value="NZ_ARXV01000007.1"/>
</dbReference>
<dbReference type="GO" id="GO:0015941">
    <property type="term" value="P:pantothenate catabolic process"/>
    <property type="evidence" value="ECO:0007669"/>
    <property type="project" value="InterPro"/>
</dbReference>
<dbReference type="GO" id="GO:0046872">
    <property type="term" value="F:metal ion binding"/>
    <property type="evidence" value="ECO:0007669"/>
    <property type="project" value="UniProtKB-KW"/>
</dbReference>
<comment type="pathway">
    <text evidence="3 4">Cofactor biosynthesis; coenzyme A biosynthesis; CoA from (R)-pantothenate: step 2/5.</text>
</comment>
<feature type="binding site" evidence="3">
    <location>
        <position position="338"/>
    </location>
    <ligand>
        <name>CTP</name>
        <dbReference type="ChEBI" id="CHEBI:37563"/>
    </ligand>
</feature>
<dbReference type="PATRIC" id="fig|1177154.3.peg.2036"/>
<evidence type="ECO:0000259" key="6">
    <source>
        <dbReference type="Pfam" id="PF04127"/>
    </source>
</evidence>
<dbReference type="HAMAP" id="MF_02225">
    <property type="entry name" value="CoaBC"/>
    <property type="match status" value="1"/>
</dbReference>
<feature type="domain" description="Flavoprotein" evidence="5">
    <location>
        <begin position="7"/>
        <end position="180"/>
    </location>
</feature>
<protein>
    <recommendedName>
        <fullName evidence="3">Coenzyme A biosynthesis bifunctional protein CoaBC</fullName>
    </recommendedName>
    <alternativeName>
        <fullName evidence="3">DNA/pantothenate metabolism flavoprotein</fullName>
    </alternativeName>
    <alternativeName>
        <fullName evidence="3">Phosphopantothenoylcysteine synthetase/decarboxylase</fullName>
        <shortName evidence="3">PPCS-PPCDC</shortName>
    </alternativeName>
    <domain>
        <recommendedName>
            <fullName evidence="3">Phosphopantothenoylcysteine decarboxylase</fullName>
            <shortName evidence="3">PPC decarboxylase</shortName>
            <shortName evidence="3">PPC-DC</shortName>
            <ecNumber evidence="3">4.1.1.36</ecNumber>
        </recommendedName>
        <alternativeName>
            <fullName evidence="3">CoaC</fullName>
        </alternativeName>
    </domain>
    <domain>
        <recommendedName>
            <fullName evidence="3">Phosphopantothenate--cysteine ligase</fullName>
            <ecNumber evidence="3">6.3.2.5</ecNumber>
        </recommendedName>
        <alternativeName>
            <fullName evidence="3">CoaB</fullName>
        </alternativeName>
        <alternativeName>
            <fullName evidence="3">Phosphopantothenoylcysteine synthetase</fullName>
            <shortName evidence="3">PPC synthetase</shortName>
            <shortName evidence="3">PPC-S</shortName>
        </alternativeName>
    </domain>
</protein>
<feature type="region of interest" description="Phosphopantothenoylcysteine decarboxylase" evidence="3">
    <location>
        <begin position="1"/>
        <end position="190"/>
    </location>
</feature>
<dbReference type="EC" id="4.1.1.36" evidence="3"/>
<feature type="binding site" evidence="3">
    <location>
        <position position="290"/>
    </location>
    <ligand>
        <name>CTP</name>
        <dbReference type="ChEBI" id="CHEBI:37563"/>
    </ligand>
</feature>
<evidence type="ECO:0000313" key="8">
    <source>
        <dbReference type="Proteomes" id="UP000029444"/>
    </source>
</evidence>
<dbReference type="SUPFAM" id="SSF52507">
    <property type="entry name" value="Homo-oligomeric flavin-containing Cys decarboxylases, HFCD"/>
    <property type="match status" value="1"/>
</dbReference>
<feature type="region of interest" description="Phosphopantothenate--cysteine ligase" evidence="3">
    <location>
        <begin position="191"/>
        <end position="399"/>
    </location>
</feature>
<dbReference type="NCBIfam" id="TIGR00521">
    <property type="entry name" value="coaBC_dfp"/>
    <property type="match status" value="1"/>
</dbReference>
<dbReference type="GO" id="GO:0004633">
    <property type="term" value="F:phosphopantothenoylcysteine decarboxylase activity"/>
    <property type="evidence" value="ECO:0007669"/>
    <property type="project" value="UniProtKB-UniRule"/>
</dbReference>
<feature type="binding site" evidence="3">
    <location>
        <position position="280"/>
    </location>
    <ligand>
        <name>CTP</name>
        <dbReference type="ChEBI" id="CHEBI:37563"/>
    </ligand>
</feature>
<keyword evidence="8" id="KW-1185">Reference proteome</keyword>
<keyword evidence="3" id="KW-0460">Magnesium</keyword>
<feature type="domain" description="DNA/pantothenate metabolism flavoprotein C-terminal" evidence="6">
    <location>
        <begin position="186"/>
        <end position="394"/>
    </location>
</feature>
<evidence type="ECO:0000259" key="5">
    <source>
        <dbReference type="Pfam" id="PF02441"/>
    </source>
</evidence>
<sequence>MQRLVNKRILLGVTGGIAAYKAADLVRRLQDAGAQVRVVMTQGACEFITPLTMQALSGNPVHTTLLDPAAEAAMGHIELARWADLVLIAPASANFMARLAHGHGNDLLNTLCLATGAPIAIAPAMNQQMWADKSTQQNLLMLQEKGVHVFGPGSGSQACGDVGAGRMLEPLEIIEQAADVFDYELLTGKHVVITAGPTREAIDPVRYITNKSSGKMGFALAEAAAEAGARVTLIAGPVNLPTPNRVTRIDVVRAIDMFETCMDVVSDGCDVFIATAAVADYRPTVTADHKIKKSTEEIHLTLVKNPDIVASVAGHEKRPFTVGFAAETQDVMAYAEGKLVNKKLDMIATNDVSGSNVGFNSDNNALTVIWPGGHKVLPLASKTQIAKQLIELIAIRYKD</sequence>
<comment type="function">
    <text evidence="4">Catalyzes two steps in the biosynthesis of coenzyme A. In the first step cysteine is conjugated to 4'-phosphopantothenate to form 4-phosphopantothenoylcysteine, in the latter compound is decarboxylated to form 4'-phosphopantotheine.</text>
</comment>
<dbReference type="AlphaFoldDB" id="A0A095SJ25"/>
<dbReference type="PANTHER" id="PTHR14359:SF6">
    <property type="entry name" value="PHOSPHOPANTOTHENOYLCYSTEINE DECARBOXYLASE"/>
    <property type="match status" value="1"/>
</dbReference>
<evidence type="ECO:0000256" key="3">
    <source>
        <dbReference type="HAMAP-Rule" id="MF_02225"/>
    </source>
</evidence>
<gene>
    <name evidence="3" type="primary">coaBC</name>
    <name evidence="7" type="ORF">Y5S_02002</name>
</gene>
<dbReference type="Pfam" id="PF04127">
    <property type="entry name" value="DFP"/>
    <property type="match status" value="1"/>
</dbReference>
<keyword evidence="1 3" id="KW-0210">Decarboxylase</keyword>
<reference evidence="7 8" key="1">
    <citation type="submission" date="2012-09" db="EMBL/GenBank/DDBJ databases">
        <title>Genome Sequence of alkane-degrading Bacterium Alcanivorax sp. 19-m-6.</title>
        <authorList>
            <person name="Lai Q."/>
            <person name="Shao Z."/>
        </authorList>
    </citation>
    <scope>NUCLEOTIDE SEQUENCE [LARGE SCALE GENOMIC DNA]</scope>
    <source>
        <strain evidence="7 8">19-m-6</strain>
    </source>
</reference>
<evidence type="ECO:0000256" key="1">
    <source>
        <dbReference type="ARBA" id="ARBA00022793"/>
    </source>
</evidence>
<dbReference type="InterPro" id="IPR003382">
    <property type="entry name" value="Flavoprotein"/>
</dbReference>
<dbReference type="eggNOG" id="COG0452">
    <property type="taxonomic scope" value="Bacteria"/>
</dbReference>
<feature type="binding site" evidence="3">
    <location>
        <position position="324"/>
    </location>
    <ligand>
        <name>CTP</name>
        <dbReference type="ChEBI" id="CHEBI:37563"/>
    </ligand>
</feature>
<comment type="cofactor">
    <cofactor evidence="3">
        <name>Mg(2+)</name>
        <dbReference type="ChEBI" id="CHEBI:18420"/>
    </cofactor>
</comment>
<comment type="cofactor">
    <cofactor evidence="3">
        <name>FMN</name>
        <dbReference type="ChEBI" id="CHEBI:58210"/>
    </cofactor>
    <text evidence="3">Binds 1 FMN per subunit.</text>
</comment>
<comment type="catalytic activity">
    <reaction evidence="3 4">
        <text>N-[(R)-4-phosphopantothenoyl]-L-cysteine + H(+) = (R)-4'-phosphopantetheine + CO2</text>
        <dbReference type="Rhea" id="RHEA:16793"/>
        <dbReference type="ChEBI" id="CHEBI:15378"/>
        <dbReference type="ChEBI" id="CHEBI:16526"/>
        <dbReference type="ChEBI" id="CHEBI:59458"/>
        <dbReference type="ChEBI" id="CHEBI:61723"/>
        <dbReference type="EC" id="4.1.1.36"/>
    </reaction>
</comment>
<dbReference type="InterPro" id="IPR005252">
    <property type="entry name" value="CoaBC"/>
</dbReference>
<comment type="similarity">
    <text evidence="3 4">In the C-terminal section; belongs to the PPC synthetase family.</text>
</comment>
<dbReference type="STRING" id="1177154.Y5S_02002"/>
<comment type="similarity">
    <text evidence="3 4">In the N-terminal section; belongs to the HFCD (homo-oligomeric flavin containing Cys decarboxylase) superfamily.</text>
</comment>
<keyword evidence="3 4" id="KW-0285">Flavoprotein</keyword>
<dbReference type="GO" id="GO:0010181">
    <property type="term" value="F:FMN binding"/>
    <property type="evidence" value="ECO:0007669"/>
    <property type="project" value="UniProtKB-UniRule"/>
</dbReference>
<evidence type="ECO:0000313" key="7">
    <source>
        <dbReference type="EMBL" id="KGD64636.1"/>
    </source>
</evidence>
<comment type="function">
    <text evidence="3">Catalyzes two sequential steps in the biosynthesis of coenzyme A. In the first step cysteine is conjugated to 4'-phosphopantothenate to form 4-phosphopantothenoylcysteine. In the second step the latter compound is decarboxylated to form 4'-phosphopantotheine.</text>
</comment>
<accession>A0A095SJ25</accession>
<evidence type="ECO:0000256" key="4">
    <source>
        <dbReference type="RuleBase" id="RU364078"/>
    </source>
</evidence>
<dbReference type="InterPro" id="IPR007085">
    <property type="entry name" value="DNA/pantothenate-metab_flavo_C"/>
</dbReference>
<dbReference type="UniPathway" id="UPA00241">
    <property type="reaction ID" value="UER00353"/>
</dbReference>
<dbReference type="Proteomes" id="UP000029444">
    <property type="component" value="Unassembled WGS sequence"/>
</dbReference>
<keyword evidence="3" id="KW-0511">Multifunctional enzyme</keyword>
<dbReference type="EC" id="6.3.2.5" evidence="3"/>